<accession>A0A853BU75</accession>
<evidence type="ECO:0000313" key="3">
    <source>
        <dbReference type="Proteomes" id="UP000575985"/>
    </source>
</evidence>
<dbReference type="EMBL" id="JACCFO010000001">
    <property type="protein sequence ID" value="NYI98051.1"/>
    <property type="molecule type" value="Genomic_DNA"/>
</dbReference>
<protein>
    <submittedName>
        <fullName evidence="2">Uncharacterized protein</fullName>
    </submittedName>
</protein>
<name>A0A853BU75_9ACTN</name>
<feature type="chain" id="PRO_5039125437" evidence="1">
    <location>
        <begin position="23"/>
        <end position="164"/>
    </location>
</feature>
<keyword evidence="3" id="KW-1185">Reference proteome</keyword>
<gene>
    <name evidence="2" type="ORF">HNR12_004328</name>
</gene>
<dbReference type="AlphaFoldDB" id="A0A853BU75"/>
<keyword evidence="1" id="KW-0732">Signal</keyword>
<organism evidence="2 3">
    <name type="scientific">Streptomonospora nanhaiensis</name>
    <dbReference type="NCBI Taxonomy" id="1323731"/>
    <lineage>
        <taxon>Bacteria</taxon>
        <taxon>Bacillati</taxon>
        <taxon>Actinomycetota</taxon>
        <taxon>Actinomycetes</taxon>
        <taxon>Streptosporangiales</taxon>
        <taxon>Nocardiopsidaceae</taxon>
        <taxon>Streptomonospora</taxon>
    </lineage>
</organism>
<evidence type="ECO:0000256" key="1">
    <source>
        <dbReference type="SAM" id="SignalP"/>
    </source>
</evidence>
<comment type="caution">
    <text evidence="2">The sequence shown here is derived from an EMBL/GenBank/DDBJ whole genome shotgun (WGS) entry which is preliminary data.</text>
</comment>
<dbReference type="RefSeq" id="WP_179769271.1">
    <property type="nucleotide sequence ID" value="NZ_JACCFO010000001.1"/>
</dbReference>
<dbReference type="Proteomes" id="UP000575985">
    <property type="component" value="Unassembled WGS sequence"/>
</dbReference>
<proteinExistence type="predicted"/>
<sequence>MGVPTLVLSAALLAVLAPPPSADPAPEAAMQDLSGFAVGHLPEGTGEQVTDFHTEWEDVAFASRVWERPLPEGGYSVDLKVNVMRGERLTDLAAVRAFLTEYHERDPAEWRLTSFQHGGDPGFHGGGLAFWSDEPGVAVEVRLDPHRFPESELMATALGIQRTD</sequence>
<feature type="signal peptide" evidence="1">
    <location>
        <begin position="1"/>
        <end position="22"/>
    </location>
</feature>
<reference evidence="2 3" key="1">
    <citation type="submission" date="2020-07" db="EMBL/GenBank/DDBJ databases">
        <title>Sequencing the genomes of 1000 actinobacteria strains.</title>
        <authorList>
            <person name="Klenk H.-P."/>
        </authorList>
    </citation>
    <scope>NUCLEOTIDE SEQUENCE [LARGE SCALE GENOMIC DNA]</scope>
    <source>
        <strain evidence="2 3">DSM 45927</strain>
    </source>
</reference>
<evidence type="ECO:0000313" key="2">
    <source>
        <dbReference type="EMBL" id="NYI98051.1"/>
    </source>
</evidence>